<dbReference type="PROSITE" id="PS50297">
    <property type="entry name" value="ANK_REP_REGION"/>
    <property type="match status" value="1"/>
</dbReference>
<dbReference type="InterPro" id="IPR002110">
    <property type="entry name" value="Ankyrin_rpt"/>
</dbReference>
<proteinExistence type="predicted"/>
<keyword evidence="1" id="KW-0677">Repeat</keyword>
<evidence type="ECO:0000256" key="3">
    <source>
        <dbReference type="PROSITE-ProRule" id="PRU00023"/>
    </source>
</evidence>
<dbReference type="AlphaFoldDB" id="A0ABD3Q172"/>
<evidence type="ECO:0000313" key="5">
    <source>
        <dbReference type="Proteomes" id="UP001530315"/>
    </source>
</evidence>
<dbReference type="Gene3D" id="1.25.40.20">
    <property type="entry name" value="Ankyrin repeat-containing domain"/>
    <property type="match status" value="2"/>
</dbReference>
<reference evidence="4 5" key="1">
    <citation type="submission" date="2024-10" db="EMBL/GenBank/DDBJ databases">
        <title>Updated reference genomes for cyclostephanoid diatoms.</title>
        <authorList>
            <person name="Roberts W.R."/>
            <person name="Alverson A.J."/>
        </authorList>
    </citation>
    <scope>NUCLEOTIDE SEQUENCE [LARGE SCALE GENOMIC DNA]</scope>
    <source>
        <strain evidence="4 5">AJA276-08</strain>
    </source>
</reference>
<dbReference type="Proteomes" id="UP001530315">
    <property type="component" value="Unassembled WGS sequence"/>
</dbReference>
<gene>
    <name evidence="4" type="ORF">ACHAW5_010541</name>
</gene>
<dbReference type="EMBL" id="JALLAZ020000484">
    <property type="protein sequence ID" value="KAL3794110.1"/>
    <property type="molecule type" value="Genomic_DNA"/>
</dbReference>
<dbReference type="SUPFAM" id="SSF54236">
    <property type="entry name" value="Ubiquitin-like"/>
    <property type="match status" value="1"/>
</dbReference>
<dbReference type="Pfam" id="PF12796">
    <property type="entry name" value="Ank_2"/>
    <property type="match status" value="1"/>
</dbReference>
<keyword evidence="5" id="KW-1185">Reference proteome</keyword>
<dbReference type="PROSITE" id="PS50088">
    <property type="entry name" value="ANK_REPEAT"/>
    <property type="match status" value="1"/>
</dbReference>
<dbReference type="PANTHER" id="PTHR24198">
    <property type="entry name" value="ANKYRIN REPEAT AND PROTEIN KINASE DOMAIN-CONTAINING PROTEIN"/>
    <property type="match status" value="1"/>
</dbReference>
<evidence type="ECO:0000256" key="2">
    <source>
        <dbReference type="ARBA" id="ARBA00023043"/>
    </source>
</evidence>
<name>A0ABD3Q172_9STRA</name>
<dbReference type="InterPro" id="IPR029071">
    <property type="entry name" value="Ubiquitin-like_domsf"/>
</dbReference>
<evidence type="ECO:0000313" key="4">
    <source>
        <dbReference type="EMBL" id="KAL3794110.1"/>
    </source>
</evidence>
<comment type="caution">
    <text evidence="4">The sequence shown here is derived from an EMBL/GenBank/DDBJ whole genome shotgun (WGS) entry which is preliminary data.</text>
</comment>
<protein>
    <submittedName>
        <fullName evidence="4">Uncharacterized protein</fullName>
    </submittedName>
</protein>
<organism evidence="4 5">
    <name type="scientific">Stephanodiscus triporus</name>
    <dbReference type="NCBI Taxonomy" id="2934178"/>
    <lineage>
        <taxon>Eukaryota</taxon>
        <taxon>Sar</taxon>
        <taxon>Stramenopiles</taxon>
        <taxon>Ochrophyta</taxon>
        <taxon>Bacillariophyta</taxon>
        <taxon>Coscinodiscophyceae</taxon>
        <taxon>Thalassiosirophycidae</taxon>
        <taxon>Stephanodiscales</taxon>
        <taxon>Stephanodiscaceae</taxon>
        <taxon>Stephanodiscus</taxon>
    </lineage>
</organism>
<sequence length="302" mass="33651">MVTSNSDFTIQLQDSRDVQMYFEVEKSGILQAVFHQYSKIEGVPLDSLDFTFKNKTVHPDDSPAGLGMSEDENTIQVSIIGHFSDAVVRNRTEALTKEAIVQACTAGSSHMAVDLLSQNKDLCTQPISWFDSDGLELLTPPIFIYIDYGHAELVANLLLLHKTDILNTLKGGDGDYSALQWASWTGNLEIVKILVEEGGANVDDEALSLAREYDHNEVAEYLLKHIDLYYGLEGDLDAIMEKACREGDLNMVIKLLDVESYNIEKWKDEDGKCCALSPLHLAVKNCHVDLIQLFAQKGVHLE</sequence>
<dbReference type="SMART" id="SM00248">
    <property type="entry name" value="ANK"/>
    <property type="match status" value="4"/>
</dbReference>
<dbReference type="PANTHER" id="PTHR24198:SF165">
    <property type="entry name" value="ANKYRIN REPEAT-CONTAINING PROTEIN-RELATED"/>
    <property type="match status" value="1"/>
</dbReference>
<dbReference type="SUPFAM" id="SSF48403">
    <property type="entry name" value="Ankyrin repeat"/>
    <property type="match status" value="1"/>
</dbReference>
<feature type="repeat" description="ANK" evidence="3">
    <location>
        <begin position="274"/>
        <end position="302"/>
    </location>
</feature>
<dbReference type="CDD" id="cd01763">
    <property type="entry name" value="Ubl_SUMO_like"/>
    <property type="match status" value="1"/>
</dbReference>
<evidence type="ECO:0000256" key="1">
    <source>
        <dbReference type="ARBA" id="ARBA00022737"/>
    </source>
</evidence>
<accession>A0ABD3Q172</accession>
<dbReference type="Gene3D" id="3.10.20.90">
    <property type="entry name" value="Phosphatidylinositol 3-kinase Catalytic Subunit, Chain A, domain 1"/>
    <property type="match status" value="1"/>
</dbReference>
<dbReference type="InterPro" id="IPR036770">
    <property type="entry name" value="Ankyrin_rpt-contain_sf"/>
</dbReference>
<keyword evidence="2 3" id="KW-0040">ANK repeat</keyword>